<dbReference type="Gene3D" id="3.40.1260.10">
    <property type="entry name" value="DsrEFH-like"/>
    <property type="match status" value="1"/>
</dbReference>
<dbReference type="EMBL" id="SPQQ01000010">
    <property type="protein sequence ID" value="TGE35989.1"/>
    <property type="molecule type" value="Genomic_DNA"/>
</dbReference>
<proteinExistence type="predicted"/>
<dbReference type="OrthoDB" id="9801500at2"/>
<comment type="caution">
    <text evidence="1">The sequence shown here is derived from an EMBL/GenBank/DDBJ whole genome shotgun (WGS) entry which is preliminary data.</text>
</comment>
<reference evidence="1 2" key="1">
    <citation type="submission" date="2019-03" db="EMBL/GenBank/DDBJ databases">
        <title>Draft Genome Sequence of Desulfosporosinus fructosivorans Strain 63.6F, Isolated from Marine Sediment in the Baltic Sea.</title>
        <authorList>
            <person name="Hausmann B."/>
            <person name="Vandieken V."/>
            <person name="Pjevac P."/>
            <person name="Schreck K."/>
            <person name="Herbold C.W."/>
            <person name="Loy A."/>
        </authorList>
    </citation>
    <scope>NUCLEOTIDE SEQUENCE [LARGE SCALE GENOMIC DNA]</scope>
    <source>
        <strain evidence="1 2">63.6F</strain>
    </source>
</reference>
<dbReference type="SUPFAM" id="SSF75169">
    <property type="entry name" value="DsrEFH-like"/>
    <property type="match status" value="1"/>
</dbReference>
<gene>
    <name evidence="1" type="ORF">E4K67_23040</name>
</gene>
<dbReference type="InterPro" id="IPR003787">
    <property type="entry name" value="Sulphur_relay_DsrE/F-like"/>
</dbReference>
<sequence length="112" mass="12533">MSFTYFISSDTIGHQDPELGKRLMHSFFLKLMEATEKPSHILFLEKGVQLLLPEFTGVDALKSLAEESGVTLLACVTCLDYYGIKDKIEVGKVSTMVEIIAIMHESDKVIHI</sequence>
<evidence type="ECO:0000313" key="1">
    <source>
        <dbReference type="EMBL" id="TGE35989.1"/>
    </source>
</evidence>
<organism evidence="1 2">
    <name type="scientific">Desulfosporosinus fructosivorans</name>
    <dbReference type="NCBI Taxonomy" id="2018669"/>
    <lineage>
        <taxon>Bacteria</taxon>
        <taxon>Bacillati</taxon>
        <taxon>Bacillota</taxon>
        <taxon>Clostridia</taxon>
        <taxon>Eubacteriales</taxon>
        <taxon>Desulfitobacteriaceae</taxon>
        <taxon>Desulfosporosinus</taxon>
    </lineage>
</organism>
<dbReference type="AlphaFoldDB" id="A0A4Z0R0C4"/>
<accession>A0A4Z0R0C4</accession>
<dbReference type="RefSeq" id="WP_135551046.1">
    <property type="nucleotide sequence ID" value="NZ_SPQQ01000010.1"/>
</dbReference>
<dbReference type="Proteomes" id="UP000298460">
    <property type="component" value="Unassembled WGS sequence"/>
</dbReference>
<protein>
    <submittedName>
        <fullName evidence="1">Uncharacterized protein</fullName>
    </submittedName>
</protein>
<dbReference type="InterPro" id="IPR027396">
    <property type="entry name" value="DsrEFH-like"/>
</dbReference>
<keyword evidence="2" id="KW-1185">Reference proteome</keyword>
<name>A0A4Z0R0C4_9FIRM</name>
<dbReference type="Pfam" id="PF02635">
    <property type="entry name" value="DsrE"/>
    <property type="match status" value="1"/>
</dbReference>
<evidence type="ECO:0000313" key="2">
    <source>
        <dbReference type="Proteomes" id="UP000298460"/>
    </source>
</evidence>